<dbReference type="PANTHER" id="PTHR13799:SF14">
    <property type="entry name" value="GTP CYCLOHYDROLASE 1 TYPE 2 HOMOLOG"/>
    <property type="match status" value="1"/>
</dbReference>
<keyword evidence="2" id="KW-1185">Reference proteome</keyword>
<proteinExistence type="predicted"/>
<accession>A0ABS6E7I1</accession>
<evidence type="ECO:0000313" key="1">
    <source>
        <dbReference type="EMBL" id="MBU5438709.1"/>
    </source>
</evidence>
<gene>
    <name evidence="1" type="ORF">KQI42_11845</name>
</gene>
<dbReference type="Pfam" id="PF01784">
    <property type="entry name" value="DUF34_NIF3"/>
    <property type="match status" value="1"/>
</dbReference>
<dbReference type="InterPro" id="IPR002678">
    <property type="entry name" value="DUF34/NIF3"/>
</dbReference>
<name>A0ABS6E7I1_9FIRM</name>
<organism evidence="1 2">
    <name type="scientific">Tissierella simiarum</name>
    <dbReference type="NCBI Taxonomy" id="2841534"/>
    <lineage>
        <taxon>Bacteria</taxon>
        <taxon>Bacillati</taxon>
        <taxon>Bacillota</taxon>
        <taxon>Tissierellia</taxon>
        <taxon>Tissierellales</taxon>
        <taxon>Tissierellaceae</taxon>
        <taxon>Tissierella</taxon>
    </lineage>
</organism>
<protein>
    <submittedName>
        <fullName evidence="1">Nif3-like dinuclear metal center hexameric protein</fullName>
    </submittedName>
</protein>
<comment type="caution">
    <text evidence="1">The sequence shown here is derived from an EMBL/GenBank/DDBJ whole genome shotgun (WGS) entry which is preliminary data.</text>
</comment>
<dbReference type="Proteomes" id="UP000749471">
    <property type="component" value="Unassembled WGS sequence"/>
</dbReference>
<dbReference type="PANTHER" id="PTHR13799">
    <property type="entry name" value="NGG1 INTERACTING FACTOR 3"/>
    <property type="match status" value="1"/>
</dbReference>
<sequence length="284" mass="32669">MLAKELYLKLYDDFQIEGMKDDWSFVDFNDYIFTEFKDKHIGVMLDNSEYIKKVYTAVFPDKNIIEKILKTGKSDILLFSHHAMGYDGRVDGFPFYNIPKDYLKQMKEKRISFYVLHLPLDKNGEYSTSINLAEALNLEIVDEFCEVEGVKVGIICRVKFKYVDEFCKHIEGILGHKVKFRNYGDEIIKGGKVAIAAGGGSYPFVATELSSKGINLYLTGFTRPLQSFQPTIEFHKIAQENRINIVGATHYSTEKYACIAMVDYFKELGLSAEFIEGEYYLEDL</sequence>
<reference evidence="1 2" key="1">
    <citation type="submission" date="2021-06" db="EMBL/GenBank/DDBJ databases">
        <authorList>
            <person name="Sun Q."/>
            <person name="Li D."/>
        </authorList>
    </citation>
    <scope>NUCLEOTIDE SEQUENCE [LARGE SCALE GENOMIC DNA]</scope>
    <source>
        <strain evidence="1 2">MSJ-40</strain>
    </source>
</reference>
<dbReference type="RefSeq" id="WP_216520006.1">
    <property type="nucleotide sequence ID" value="NZ_JAHLPM010000009.1"/>
</dbReference>
<dbReference type="EMBL" id="JAHLPM010000009">
    <property type="protein sequence ID" value="MBU5438709.1"/>
    <property type="molecule type" value="Genomic_DNA"/>
</dbReference>
<evidence type="ECO:0000313" key="2">
    <source>
        <dbReference type="Proteomes" id="UP000749471"/>
    </source>
</evidence>